<keyword evidence="3" id="KW-1185">Reference proteome</keyword>
<dbReference type="AlphaFoldDB" id="A0A388LM82"/>
<protein>
    <submittedName>
        <fullName evidence="2">Uncharacterized protein</fullName>
    </submittedName>
</protein>
<feature type="compositionally biased region" description="Polar residues" evidence="1">
    <location>
        <begin position="124"/>
        <end position="134"/>
    </location>
</feature>
<sequence>MNARLDSMYEVVRGQKQNSAADDQRIENLLKEVEKLRLAQSSAVRNDGASTSRPVVCDDALLARIMHEHEEIKAKLDAATTTNQRVETLEASLKSIKQQHEEALQEAEDWKKETLKSGNKRSRMATSPSSQLKVPSSAIRRPVTDTSQLTHLYTLEVNALKELRLQELNR</sequence>
<proteinExistence type="predicted"/>
<dbReference type="Proteomes" id="UP000265515">
    <property type="component" value="Unassembled WGS sequence"/>
</dbReference>
<organism evidence="2 3">
    <name type="scientific">Chara braunii</name>
    <name type="common">Braun's stonewort</name>
    <dbReference type="NCBI Taxonomy" id="69332"/>
    <lineage>
        <taxon>Eukaryota</taxon>
        <taxon>Viridiplantae</taxon>
        <taxon>Streptophyta</taxon>
        <taxon>Charophyceae</taxon>
        <taxon>Charales</taxon>
        <taxon>Characeae</taxon>
        <taxon>Chara</taxon>
    </lineage>
</organism>
<reference evidence="2 3" key="1">
    <citation type="journal article" date="2018" name="Cell">
        <title>The Chara Genome: Secondary Complexity and Implications for Plant Terrestrialization.</title>
        <authorList>
            <person name="Nishiyama T."/>
            <person name="Sakayama H."/>
            <person name="Vries J.D."/>
            <person name="Buschmann H."/>
            <person name="Saint-Marcoux D."/>
            <person name="Ullrich K.K."/>
            <person name="Haas F.B."/>
            <person name="Vanderstraeten L."/>
            <person name="Becker D."/>
            <person name="Lang D."/>
            <person name="Vosolsobe S."/>
            <person name="Rombauts S."/>
            <person name="Wilhelmsson P.K.I."/>
            <person name="Janitza P."/>
            <person name="Kern R."/>
            <person name="Heyl A."/>
            <person name="Rumpler F."/>
            <person name="Villalobos L.I.A.C."/>
            <person name="Clay J.M."/>
            <person name="Skokan R."/>
            <person name="Toyoda A."/>
            <person name="Suzuki Y."/>
            <person name="Kagoshima H."/>
            <person name="Schijlen E."/>
            <person name="Tajeshwar N."/>
            <person name="Catarino B."/>
            <person name="Hetherington A.J."/>
            <person name="Saltykova A."/>
            <person name="Bonnot C."/>
            <person name="Breuninger H."/>
            <person name="Symeonidi A."/>
            <person name="Radhakrishnan G.V."/>
            <person name="Van Nieuwerburgh F."/>
            <person name="Deforce D."/>
            <person name="Chang C."/>
            <person name="Karol K.G."/>
            <person name="Hedrich R."/>
            <person name="Ulvskov P."/>
            <person name="Glockner G."/>
            <person name="Delwiche C.F."/>
            <person name="Petrasek J."/>
            <person name="Van de Peer Y."/>
            <person name="Friml J."/>
            <person name="Beilby M."/>
            <person name="Dolan L."/>
            <person name="Kohara Y."/>
            <person name="Sugano S."/>
            <person name="Fujiyama A."/>
            <person name="Delaux P.-M."/>
            <person name="Quint M."/>
            <person name="TheiBen G."/>
            <person name="Hagemann M."/>
            <person name="Harholt J."/>
            <person name="Dunand C."/>
            <person name="Zachgo S."/>
            <person name="Langdale J."/>
            <person name="Maumus F."/>
            <person name="Straeten D.V.D."/>
            <person name="Gould S.B."/>
            <person name="Rensing S.A."/>
        </authorList>
    </citation>
    <scope>NUCLEOTIDE SEQUENCE [LARGE SCALE GENOMIC DNA]</scope>
    <source>
        <strain evidence="2 3">S276</strain>
    </source>
</reference>
<feature type="region of interest" description="Disordered" evidence="1">
    <location>
        <begin position="104"/>
        <end position="139"/>
    </location>
</feature>
<gene>
    <name evidence="2" type="ORF">CBR_g37035</name>
</gene>
<dbReference type="Gramene" id="GBG83322">
    <property type="protein sequence ID" value="GBG83322"/>
    <property type="gene ID" value="CBR_g37035"/>
</dbReference>
<dbReference type="EMBL" id="BFEA01000436">
    <property type="protein sequence ID" value="GBG83322.1"/>
    <property type="molecule type" value="Genomic_DNA"/>
</dbReference>
<accession>A0A388LM82</accession>
<evidence type="ECO:0000313" key="2">
    <source>
        <dbReference type="EMBL" id="GBG83322.1"/>
    </source>
</evidence>
<name>A0A388LM82_CHABU</name>
<comment type="caution">
    <text evidence="2">The sequence shown here is derived from an EMBL/GenBank/DDBJ whole genome shotgun (WGS) entry which is preliminary data.</text>
</comment>
<feature type="compositionally biased region" description="Basic and acidic residues" evidence="1">
    <location>
        <begin position="104"/>
        <end position="115"/>
    </location>
</feature>
<evidence type="ECO:0000313" key="3">
    <source>
        <dbReference type="Proteomes" id="UP000265515"/>
    </source>
</evidence>
<evidence type="ECO:0000256" key="1">
    <source>
        <dbReference type="SAM" id="MobiDB-lite"/>
    </source>
</evidence>